<sequence>MTPIYAFRRQCFPALTSEYSFLSTRALSTSGPAARNADSSKTAAPQPHRIDPRWLTMTKRRLGRCMMFGLKPAQVREAGEVLQQIARDWRELIAGSEGYLTDATRRGLFRQSVAWGEMVGRVYLISGIIYWY</sequence>
<reference evidence="3" key="1">
    <citation type="submission" date="2019-04" db="EMBL/GenBank/DDBJ databases">
        <title>Friends and foes A comparative genomics studyof 23 Aspergillus species from section Flavi.</title>
        <authorList>
            <consortium name="DOE Joint Genome Institute"/>
            <person name="Kjaerbolling I."/>
            <person name="Vesth T."/>
            <person name="Frisvad J.C."/>
            <person name="Nybo J.L."/>
            <person name="Theobald S."/>
            <person name="Kildgaard S."/>
            <person name="Isbrandt T."/>
            <person name="Kuo A."/>
            <person name="Sato A."/>
            <person name="Lyhne E.K."/>
            <person name="Kogle M.E."/>
            <person name="Wiebenga A."/>
            <person name="Kun R.S."/>
            <person name="Lubbers R.J."/>
            <person name="Makela M.R."/>
            <person name="Barry K."/>
            <person name="Chovatia M."/>
            <person name="Clum A."/>
            <person name="Daum C."/>
            <person name="Haridas S."/>
            <person name="He G."/>
            <person name="LaButti K."/>
            <person name="Lipzen A."/>
            <person name="Mondo S."/>
            <person name="Riley R."/>
            <person name="Salamov A."/>
            <person name="Simmons B.A."/>
            <person name="Magnuson J.K."/>
            <person name="Henrissat B."/>
            <person name="Mortensen U.H."/>
            <person name="Larsen T.O."/>
            <person name="Devries R.P."/>
            <person name="Grigoriev I.V."/>
            <person name="Machida M."/>
            <person name="Baker S.E."/>
            <person name="Andersen M.R."/>
        </authorList>
    </citation>
    <scope>NUCLEOTIDE SEQUENCE [LARGE SCALE GENOMIC DNA]</scope>
    <source>
        <strain evidence="3">CBS 130015</strain>
    </source>
</reference>
<evidence type="ECO:0000256" key="1">
    <source>
        <dbReference type="SAM" id="MobiDB-lite"/>
    </source>
</evidence>
<protein>
    <submittedName>
        <fullName evidence="2">Uncharacterized protein</fullName>
    </submittedName>
</protein>
<accession>A0A5N6W4W9</accession>
<feature type="compositionally biased region" description="Polar residues" evidence="1">
    <location>
        <begin position="30"/>
        <end position="43"/>
    </location>
</feature>
<evidence type="ECO:0000313" key="2">
    <source>
        <dbReference type="EMBL" id="KAE8314899.1"/>
    </source>
</evidence>
<dbReference type="Proteomes" id="UP000325433">
    <property type="component" value="Unassembled WGS sequence"/>
</dbReference>
<feature type="region of interest" description="Disordered" evidence="1">
    <location>
        <begin position="30"/>
        <end position="50"/>
    </location>
</feature>
<evidence type="ECO:0000313" key="3">
    <source>
        <dbReference type="Proteomes" id="UP000325433"/>
    </source>
</evidence>
<keyword evidence="3" id="KW-1185">Reference proteome</keyword>
<name>A0A5N6W4W9_9EURO</name>
<dbReference type="EMBL" id="ML738315">
    <property type="protein sequence ID" value="KAE8314899.1"/>
    <property type="molecule type" value="Genomic_DNA"/>
</dbReference>
<proteinExistence type="predicted"/>
<organism evidence="2 3">
    <name type="scientific">Aspergillus transmontanensis</name>
    <dbReference type="NCBI Taxonomy" id="1034304"/>
    <lineage>
        <taxon>Eukaryota</taxon>
        <taxon>Fungi</taxon>
        <taxon>Dikarya</taxon>
        <taxon>Ascomycota</taxon>
        <taxon>Pezizomycotina</taxon>
        <taxon>Eurotiomycetes</taxon>
        <taxon>Eurotiomycetidae</taxon>
        <taxon>Eurotiales</taxon>
        <taxon>Aspergillaceae</taxon>
        <taxon>Aspergillus</taxon>
        <taxon>Aspergillus subgen. Circumdati</taxon>
    </lineage>
</organism>
<dbReference type="AlphaFoldDB" id="A0A5N6W4W9"/>
<gene>
    <name evidence="2" type="ORF">BDV41DRAFT_201453</name>
</gene>